<evidence type="ECO:0008006" key="4">
    <source>
        <dbReference type="Google" id="ProtNLM"/>
    </source>
</evidence>
<gene>
    <name evidence="2" type="ORF">SAMN05444143_10313</name>
</gene>
<keyword evidence="3" id="KW-1185">Reference proteome</keyword>
<evidence type="ECO:0000256" key="1">
    <source>
        <dbReference type="SAM" id="SignalP"/>
    </source>
</evidence>
<reference evidence="3" key="1">
    <citation type="submission" date="2016-10" db="EMBL/GenBank/DDBJ databases">
        <authorList>
            <person name="Varghese N."/>
            <person name="Submissions S."/>
        </authorList>
    </citation>
    <scope>NUCLEOTIDE SEQUENCE [LARGE SCALE GENOMIC DNA]</scope>
    <source>
        <strain evidence="3">DSM 4002</strain>
    </source>
</reference>
<feature type="chain" id="PRO_5010354519" description="Curli assembly protein CsgC" evidence="1">
    <location>
        <begin position="20"/>
        <end position="132"/>
    </location>
</feature>
<proteinExistence type="predicted"/>
<name>A0A1I4U6A0_9FLAO</name>
<dbReference type="AlphaFoldDB" id="A0A1I4U6A0"/>
<feature type="signal peptide" evidence="1">
    <location>
        <begin position="1"/>
        <end position="19"/>
    </location>
</feature>
<accession>A0A1I4U6A0</accession>
<evidence type="ECO:0000313" key="2">
    <source>
        <dbReference type="EMBL" id="SFM84522.1"/>
    </source>
</evidence>
<keyword evidence="1" id="KW-0732">Signal</keyword>
<evidence type="ECO:0000313" key="3">
    <source>
        <dbReference type="Proteomes" id="UP000182961"/>
    </source>
</evidence>
<sequence length="132" mass="14963">MFKIKCFLLFLFFINLSYAQVTQDEVKAKIEIKNMEGNTILIGTAENSSDILKSASYKLTVIKKNSKSNNQTNNAQEGMFTLNAGEFRKLSSTQINIEDGDEVIVMLVFFDESKQIISKDRVVLGEQKKKLI</sequence>
<organism evidence="2 3">
    <name type="scientific">Flavobacterium succinicans</name>
    <dbReference type="NCBI Taxonomy" id="29536"/>
    <lineage>
        <taxon>Bacteria</taxon>
        <taxon>Pseudomonadati</taxon>
        <taxon>Bacteroidota</taxon>
        <taxon>Flavobacteriia</taxon>
        <taxon>Flavobacteriales</taxon>
        <taxon>Flavobacteriaceae</taxon>
        <taxon>Flavobacterium</taxon>
    </lineage>
</organism>
<dbReference type="RefSeq" id="WP_024981143.1">
    <property type="nucleotide sequence ID" value="NZ_CBCRUM010000002.1"/>
</dbReference>
<dbReference type="Proteomes" id="UP000182961">
    <property type="component" value="Unassembled WGS sequence"/>
</dbReference>
<dbReference type="EMBL" id="FOUT01000003">
    <property type="protein sequence ID" value="SFM84522.1"/>
    <property type="molecule type" value="Genomic_DNA"/>
</dbReference>
<protein>
    <recommendedName>
        <fullName evidence="4">Curli assembly protein CsgC</fullName>
    </recommendedName>
</protein>
<dbReference type="eggNOG" id="ENOG5030MQY">
    <property type="taxonomic scope" value="Bacteria"/>
</dbReference>
<dbReference type="Gene3D" id="2.60.40.2420">
    <property type="match status" value="1"/>
</dbReference>
<dbReference type="InterPro" id="IPR053722">
    <property type="entry name" value="Curli_assembly_CsgC/AgfC"/>
</dbReference>